<name>A0A939GAS0_9BACT</name>
<dbReference type="RefSeq" id="WP_207337775.1">
    <property type="nucleotide sequence ID" value="NZ_JAFMYU010000023.1"/>
</dbReference>
<reference evidence="1 2" key="1">
    <citation type="submission" date="2021-03" db="EMBL/GenBank/DDBJ databases">
        <title>Fibrella sp. HMF5036 genome sequencing and assembly.</title>
        <authorList>
            <person name="Kang H."/>
            <person name="Kim H."/>
            <person name="Bae S."/>
            <person name="Joh K."/>
        </authorList>
    </citation>
    <scope>NUCLEOTIDE SEQUENCE [LARGE SCALE GENOMIC DNA]</scope>
    <source>
        <strain evidence="1 2">HMF5036</strain>
    </source>
</reference>
<dbReference type="InterPro" id="IPR014917">
    <property type="entry name" value="DUF1800"/>
</dbReference>
<keyword evidence="2" id="KW-1185">Reference proteome</keyword>
<organism evidence="1 2">
    <name type="scientific">Fibrella aquatilis</name>
    <dbReference type="NCBI Taxonomy" id="2817059"/>
    <lineage>
        <taxon>Bacteria</taxon>
        <taxon>Pseudomonadati</taxon>
        <taxon>Bacteroidota</taxon>
        <taxon>Cytophagia</taxon>
        <taxon>Cytophagales</taxon>
        <taxon>Spirosomataceae</taxon>
        <taxon>Fibrella</taxon>
    </lineage>
</organism>
<dbReference type="Pfam" id="PF08811">
    <property type="entry name" value="DUF1800"/>
    <property type="match status" value="1"/>
</dbReference>
<accession>A0A939GAS0</accession>
<gene>
    <name evidence="1" type="ORF">J2I48_22565</name>
</gene>
<proteinExistence type="predicted"/>
<comment type="caution">
    <text evidence="1">The sequence shown here is derived from an EMBL/GenBank/DDBJ whole genome shotgun (WGS) entry which is preliminary data.</text>
</comment>
<sequence>MPYLDPYTPTLTARTAAHLLRRATFGPTPPEIAAFTGRTAAQAVQTLLANVNLSPPQPVDLDDAQATVGQPFLQNATTPAGDYIAYVGLRNSDFGNYIKYWWLNLMIQPGPVNLLDKLTLFWQNHFVTTREITNDYRFVWSYLTLLRTNALGNFRDLVTKMTKEPAMLRYLNGDMNEVGTGKANENYARELQELFTVGTVDAAGNANYTEDDVRNAARVLTGWKYTNYTKEASTNFATTFTSTKHDSTAKTFSGKYNNTVIAGRTGATAGDLELTDLVTMLLNHPQTARFICRKLYRWYVNDTVTADIETNVIVPLAQFFVAGNYQIQPIVQKLLTSQIFYDEANIGAMIKSPTEFVVGTVRFFQLPIAPLTAPYAPFRKTMEYLYGKIRDLQLDLLDQPTVFGYDPYYQTGYSKLWSNTNTMAVRSDISDRLTNGQLIYLTTYLDIAPLTRAVALQPNFGDISVSNSVPPGTAPITCVQVLDSFLTNLLATDLVQVQKDFLIDTIMMQAIPRSTWEFEWNTYRRTVTYPGSYTTSAIANAKTAVNNRLKNLLKFLLRLAEYHVF</sequence>
<protein>
    <submittedName>
        <fullName evidence="1">DUF1800 domain-containing protein</fullName>
    </submittedName>
</protein>
<dbReference type="AlphaFoldDB" id="A0A939GAS0"/>
<dbReference type="Proteomes" id="UP000664795">
    <property type="component" value="Unassembled WGS sequence"/>
</dbReference>
<evidence type="ECO:0000313" key="1">
    <source>
        <dbReference type="EMBL" id="MBO0933809.1"/>
    </source>
</evidence>
<dbReference type="EMBL" id="JAFMYU010000023">
    <property type="protein sequence ID" value="MBO0933809.1"/>
    <property type="molecule type" value="Genomic_DNA"/>
</dbReference>
<evidence type="ECO:0000313" key="2">
    <source>
        <dbReference type="Proteomes" id="UP000664795"/>
    </source>
</evidence>